<feature type="region of interest" description="Disordered" evidence="1">
    <location>
        <begin position="280"/>
        <end position="299"/>
    </location>
</feature>
<evidence type="ECO:0008006" key="5">
    <source>
        <dbReference type="Google" id="ProtNLM"/>
    </source>
</evidence>
<keyword evidence="2" id="KW-1133">Transmembrane helix</keyword>
<dbReference type="EMBL" id="QMEB01000013">
    <property type="protein sequence ID" value="NMG18488.1"/>
    <property type="molecule type" value="Genomic_DNA"/>
</dbReference>
<feature type="region of interest" description="Disordered" evidence="1">
    <location>
        <begin position="1"/>
        <end position="20"/>
    </location>
</feature>
<feature type="region of interest" description="Disordered" evidence="1">
    <location>
        <begin position="457"/>
        <end position="477"/>
    </location>
</feature>
<reference evidence="3 4" key="1">
    <citation type="submission" date="2018-06" db="EMBL/GenBank/DDBJ databases">
        <title>Comparative genomics of Brasilonema spp. strains.</title>
        <authorList>
            <person name="Alvarenga D.O."/>
            <person name="Fiore M.F."/>
            <person name="Varani A.M."/>
        </authorList>
    </citation>
    <scope>NUCLEOTIDE SEQUENCE [LARGE SCALE GENOMIC DNA]</scope>
    <source>
        <strain evidence="3 4">SPC951</strain>
    </source>
</reference>
<dbReference type="Pfam" id="PF01663">
    <property type="entry name" value="Phosphodiest"/>
    <property type="match status" value="1"/>
</dbReference>
<proteinExistence type="predicted"/>
<dbReference type="RefSeq" id="WP_169153778.1">
    <property type="nucleotide sequence ID" value="NZ_CAWPJE010000330.1"/>
</dbReference>
<keyword evidence="4" id="KW-1185">Reference proteome</keyword>
<evidence type="ECO:0000313" key="4">
    <source>
        <dbReference type="Proteomes" id="UP000718564"/>
    </source>
</evidence>
<name>A0ABX1P333_9CYAN</name>
<feature type="compositionally biased region" description="Low complexity" evidence="1">
    <location>
        <begin position="457"/>
        <end position="466"/>
    </location>
</feature>
<evidence type="ECO:0000256" key="2">
    <source>
        <dbReference type="SAM" id="Phobius"/>
    </source>
</evidence>
<organism evidence="3 4">
    <name type="scientific">Brasilonema bromeliae SPC951</name>
    <dbReference type="NCBI Taxonomy" id="385972"/>
    <lineage>
        <taxon>Bacteria</taxon>
        <taxon>Bacillati</taxon>
        <taxon>Cyanobacteriota</taxon>
        <taxon>Cyanophyceae</taxon>
        <taxon>Nostocales</taxon>
        <taxon>Scytonemataceae</taxon>
        <taxon>Brasilonema</taxon>
        <taxon>Bromeliae group (in: Brasilonema)</taxon>
    </lineage>
</organism>
<keyword evidence="2" id="KW-0472">Membrane</keyword>
<gene>
    <name evidence="3" type="ORF">DP116_03110</name>
</gene>
<dbReference type="InterPro" id="IPR017850">
    <property type="entry name" value="Alkaline_phosphatase_core_sf"/>
</dbReference>
<protein>
    <recommendedName>
        <fullName evidence="5">Alkaline phosphatase family protein</fullName>
    </recommendedName>
</protein>
<dbReference type="Gene3D" id="3.40.720.10">
    <property type="entry name" value="Alkaline Phosphatase, subunit A"/>
    <property type="match status" value="2"/>
</dbReference>
<accession>A0ABX1P333</accession>
<keyword evidence="2" id="KW-0812">Transmembrane</keyword>
<dbReference type="PANTHER" id="PTHR10151:SF120">
    <property type="entry name" value="BIS(5'-ADENOSYL)-TRIPHOSPHATASE"/>
    <property type="match status" value="1"/>
</dbReference>
<feature type="compositionally biased region" description="Polar residues" evidence="1">
    <location>
        <begin position="280"/>
        <end position="298"/>
    </location>
</feature>
<evidence type="ECO:0000256" key="1">
    <source>
        <dbReference type="SAM" id="MobiDB-lite"/>
    </source>
</evidence>
<dbReference type="PANTHER" id="PTHR10151">
    <property type="entry name" value="ECTONUCLEOTIDE PYROPHOSPHATASE/PHOSPHODIESTERASE"/>
    <property type="match status" value="1"/>
</dbReference>
<sequence length="581" mass="63425">MNNKLQHSQNKSTKPTQKHHWNRRRFFTGVLIGTTVLAMSVFGHSLTRPGMTHADSTLVQKVTTTLPGQARLILVFILDGLRPDLINPQDTPNLYRLRNEGVDYVNGHAVFPTVTRVNATAIGTGYYPGTNGIVSNSMYVPEVNPTRAFSTGEYSDILKLDEVSGGRVVFVKTLGERLQENGMKLAAVSSGSSGSALLLNPRAVNGIGSVINGYFNPGKVVAFPGDVNDAILSRFGAAPPKEGDVDNQYNEAVDWTEQVLREYVLPEQKPDVVLNWLTEPDNTQHNTGAGSPESTNTIRNDDRNIGLVIEQLKALGLEDRTDIFVVSDHGFSLETFGVNVTQELIRAGLKAGPDSDDVVIASSGQAVLLHVKNRSPQRIKEIVEFLHKQDWIGVVFTAGKNSSSNLSNRKPKSVDGSIPGTFSLELIHEFNQERGPDILFTFPWTSDKNAFGVQGTDFTDTSGTTGPRTGNASGHGSMSPWNVRNTFFAWGVDFKRGVKVQVPASNVDLTPTILALKGINTSEAFDGRVLLEGLKGGPDSEQVRVKTRVLTTKTNQGRYKAAIQISEVGNQRYIDKSWRLP</sequence>
<dbReference type="SUPFAM" id="SSF53649">
    <property type="entry name" value="Alkaline phosphatase-like"/>
    <property type="match status" value="1"/>
</dbReference>
<feature type="compositionally biased region" description="Polar residues" evidence="1">
    <location>
        <begin position="1"/>
        <end position="15"/>
    </location>
</feature>
<feature type="transmembrane region" description="Helical" evidence="2">
    <location>
        <begin position="26"/>
        <end position="46"/>
    </location>
</feature>
<dbReference type="InterPro" id="IPR002591">
    <property type="entry name" value="Phosphodiest/P_Trfase"/>
</dbReference>
<feature type="compositionally biased region" description="Polar residues" evidence="1">
    <location>
        <begin position="467"/>
        <end position="477"/>
    </location>
</feature>
<comment type="caution">
    <text evidence="3">The sequence shown here is derived from an EMBL/GenBank/DDBJ whole genome shotgun (WGS) entry which is preliminary data.</text>
</comment>
<evidence type="ECO:0000313" key="3">
    <source>
        <dbReference type="EMBL" id="NMG18488.1"/>
    </source>
</evidence>
<dbReference type="Proteomes" id="UP000718564">
    <property type="component" value="Unassembled WGS sequence"/>
</dbReference>